<name>A0A811L9L8_9BILA</name>
<dbReference type="EMBL" id="CAJFCW020000005">
    <property type="protein sequence ID" value="CAG9121611.1"/>
    <property type="molecule type" value="Genomic_DNA"/>
</dbReference>
<organism evidence="10 11">
    <name type="scientific">Bursaphelenchus okinawaensis</name>
    <dbReference type="NCBI Taxonomy" id="465554"/>
    <lineage>
        <taxon>Eukaryota</taxon>
        <taxon>Metazoa</taxon>
        <taxon>Ecdysozoa</taxon>
        <taxon>Nematoda</taxon>
        <taxon>Chromadorea</taxon>
        <taxon>Rhabditida</taxon>
        <taxon>Tylenchina</taxon>
        <taxon>Tylenchomorpha</taxon>
        <taxon>Aphelenchoidea</taxon>
        <taxon>Aphelenchoididae</taxon>
        <taxon>Bursaphelenchus</taxon>
    </lineage>
</organism>
<comment type="subcellular location">
    <subcellularLocation>
        <location evidence="1">Nucleus</location>
    </subcellularLocation>
</comment>
<evidence type="ECO:0000256" key="4">
    <source>
        <dbReference type="ARBA" id="ARBA00023242"/>
    </source>
</evidence>
<feature type="compositionally biased region" description="Low complexity" evidence="6">
    <location>
        <begin position="588"/>
        <end position="597"/>
    </location>
</feature>
<dbReference type="GO" id="GO:0003714">
    <property type="term" value="F:transcription corepressor activity"/>
    <property type="evidence" value="ECO:0007669"/>
    <property type="project" value="TreeGrafter"/>
</dbReference>
<accession>A0A811L9L8</accession>
<keyword evidence="5" id="KW-0479">Metal-binding</keyword>
<feature type="region of interest" description="Disordered" evidence="6">
    <location>
        <begin position="588"/>
        <end position="620"/>
    </location>
</feature>
<reference evidence="10" key="1">
    <citation type="submission" date="2020-09" db="EMBL/GenBank/DDBJ databases">
        <authorList>
            <person name="Kikuchi T."/>
        </authorList>
    </citation>
    <scope>NUCLEOTIDE SEQUENCE</scope>
    <source>
        <strain evidence="10">SH1</strain>
    </source>
</reference>
<proteinExistence type="predicted"/>
<dbReference type="SUPFAM" id="SSF46689">
    <property type="entry name" value="Homeodomain-like"/>
    <property type="match status" value="1"/>
</dbReference>
<feature type="compositionally biased region" description="Acidic residues" evidence="6">
    <location>
        <begin position="383"/>
        <end position="392"/>
    </location>
</feature>
<dbReference type="Gene3D" id="3.30.160.60">
    <property type="entry name" value="Classic Zinc Finger"/>
    <property type="match status" value="1"/>
</dbReference>
<dbReference type="EMBL" id="CAJFDH010000005">
    <property type="protein sequence ID" value="CAD5226007.1"/>
    <property type="molecule type" value="Genomic_DNA"/>
</dbReference>
<feature type="region of interest" description="Disordered" evidence="6">
    <location>
        <begin position="1"/>
        <end position="65"/>
    </location>
</feature>
<dbReference type="InterPro" id="IPR051066">
    <property type="entry name" value="Trans_reg/Corepressor"/>
</dbReference>
<evidence type="ECO:0000256" key="2">
    <source>
        <dbReference type="ARBA" id="ARBA00023015"/>
    </source>
</evidence>
<dbReference type="PROSITE" id="PS51293">
    <property type="entry name" value="SANT"/>
    <property type="match status" value="1"/>
</dbReference>
<dbReference type="Pfam" id="PF00249">
    <property type="entry name" value="Myb_DNA-binding"/>
    <property type="match status" value="1"/>
</dbReference>
<dbReference type="SMART" id="SM00717">
    <property type="entry name" value="SANT"/>
    <property type="match status" value="1"/>
</dbReference>
<feature type="compositionally biased region" description="Low complexity" evidence="6">
    <location>
        <begin position="554"/>
        <end position="563"/>
    </location>
</feature>
<feature type="domain" description="C2H2-type" evidence="7">
    <location>
        <begin position="521"/>
        <end position="548"/>
    </location>
</feature>
<dbReference type="CDD" id="cd00167">
    <property type="entry name" value="SANT"/>
    <property type="match status" value="1"/>
</dbReference>
<comment type="caution">
    <text evidence="10">The sequence shown here is derived from an EMBL/GenBank/DDBJ whole genome shotgun (WGS) entry which is preliminary data.</text>
</comment>
<keyword evidence="2" id="KW-0805">Transcription regulation</keyword>
<dbReference type="Proteomes" id="UP000783686">
    <property type="component" value="Unassembled WGS sequence"/>
</dbReference>
<protein>
    <submittedName>
        <fullName evidence="10">Uncharacterized protein</fullName>
    </submittedName>
</protein>
<keyword evidence="5" id="KW-0862">Zinc</keyword>
<dbReference type="PROSITE" id="PS51156">
    <property type="entry name" value="ELM2"/>
    <property type="match status" value="1"/>
</dbReference>
<dbReference type="InterPro" id="IPR017884">
    <property type="entry name" value="SANT_dom"/>
</dbReference>
<dbReference type="Gene3D" id="1.10.10.60">
    <property type="entry name" value="Homeodomain-like"/>
    <property type="match status" value="1"/>
</dbReference>
<keyword evidence="11" id="KW-1185">Reference proteome</keyword>
<dbReference type="GO" id="GO:0008270">
    <property type="term" value="F:zinc ion binding"/>
    <property type="evidence" value="ECO:0007669"/>
    <property type="project" value="UniProtKB-KW"/>
</dbReference>
<evidence type="ECO:0000313" key="10">
    <source>
        <dbReference type="EMBL" id="CAD5226007.1"/>
    </source>
</evidence>
<dbReference type="SMART" id="SM00355">
    <property type="entry name" value="ZnF_C2H2"/>
    <property type="match status" value="1"/>
</dbReference>
<dbReference type="InterPro" id="IPR001005">
    <property type="entry name" value="SANT/Myb"/>
</dbReference>
<feature type="region of interest" description="Disordered" evidence="6">
    <location>
        <begin position="544"/>
        <end position="563"/>
    </location>
</feature>
<dbReference type="GO" id="GO:0006357">
    <property type="term" value="P:regulation of transcription by RNA polymerase II"/>
    <property type="evidence" value="ECO:0007669"/>
    <property type="project" value="TreeGrafter"/>
</dbReference>
<evidence type="ECO:0000256" key="1">
    <source>
        <dbReference type="ARBA" id="ARBA00004123"/>
    </source>
</evidence>
<evidence type="ECO:0000256" key="5">
    <source>
        <dbReference type="PROSITE-ProRule" id="PRU00042"/>
    </source>
</evidence>
<dbReference type="PANTHER" id="PTHR16089">
    <property type="entry name" value="REST COREPRESSOR COREST PROTEIN-RELATED"/>
    <property type="match status" value="1"/>
</dbReference>
<dbReference type="PROSITE" id="PS50157">
    <property type="entry name" value="ZINC_FINGER_C2H2_2"/>
    <property type="match status" value="1"/>
</dbReference>
<evidence type="ECO:0000259" key="8">
    <source>
        <dbReference type="PROSITE" id="PS51156"/>
    </source>
</evidence>
<dbReference type="InterPro" id="IPR013087">
    <property type="entry name" value="Znf_C2H2_type"/>
</dbReference>
<dbReference type="InterPro" id="IPR009057">
    <property type="entry name" value="Homeodomain-like_sf"/>
</dbReference>
<keyword evidence="5" id="KW-0863">Zinc-finger</keyword>
<feature type="compositionally biased region" description="Basic and acidic residues" evidence="6">
    <location>
        <begin position="404"/>
        <end position="421"/>
    </location>
</feature>
<feature type="compositionally biased region" description="Polar residues" evidence="6">
    <location>
        <begin position="464"/>
        <end position="492"/>
    </location>
</feature>
<keyword evidence="3" id="KW-0804">Transcription</keyword>
<evidence type="ECO:0000256" key="6">
    <source>
        <dbReference type="SAM" id="MobiDB-lite"/>
    </source>
</evidence>
<gene>
    <name evidence="10" type="ORF">BOKJ2_LOCUS11862</name>
</gene>
<feature type="region of interest" description="Disordered" evidence="6">
    <location>
        <begin position="368"/>
        <end position="445"/>
    </location>
</feature>
<dbReference type="InterPro" id="IPR000949">
    <property type="entry name" value="ELM2_dom"/>
</dbReference>
<dbReference type="PROSITE" id="PS00028">
    <property type="entry name" value="ZINC_FINGER_C2H2_1"/>
    <property type="match status" value="1"/>
</dbReference>
<keyword evidence="4" id="KW-0539">Nucleus</keyword>
<feature type="region of interest" description="Disordered" evidence="6">
    <location>
        <begin position="464"/>
        <end position="516"/>
    </location>
</feature>
<evidence type="ECO:0000259" key="9">
    <source>
        <dbReference type="PROSITE" id="PS51293"/>
    </source>
</evidence>
<dbReference type="PANTHER" id="PTHR16089:SF40">
    <property type="entry name" value="SUPPRESSOR OF ACTIVATED EGL-4 PROTEIN 1"/>
    <property type="match status" value="1"/>
</dbReference>
<dbReference type="Proteomes" id="UP000614601">
    <property type="component" value="Unassembled WGS sequence"/>
</dbReference>
<dbReference type="GO" id="GO:0005667">
    <property type="term" value="C:transcription regulator complex"/>
    <property type="evidence" value="ECO:0007669"/>
    <property type="project" value="TreeGrafter"/>
</dbReference>
<feature type="domain" description="SANT" evidence="9">
    <location>
        <begin position="292"/>
        <end position="343"/>
    </location>
</feature>
<evidence type="ECO:0000259" key="7">
    <source>
        <dbReference type="PROSITE" id="PS50157"/>
    </source>
</evidence>
<feature type="region of interest" description="Disordered" evidence="6">
    <location>
        <begin position="81"/>
        <end position="101"/>
    </location>
</feature>
<feature type="compositionally biased region" description="Polar residues" evidence="6">
    <location>
        <begin position="9"/>
        <end position="38"/>
    </location>
</feature>
<feature type="domain" description="ELM2" evidence="8">
    <location>
        <begin position="183"/>
        <end position="276"/>
    </location>
</feature>
<sequence length="704" mass="78041">MGCDMNPLTEPTISSDENSIAHAQTPGTSAAAQPNGNMENGHELKERKKSSLRTTEEVDPLDSLDCNYPLDIEKARCTLTGRKPFTRPPMDNRANAPQRKNGLFLSGAIAATGGKGAELEALRKESGSSANSAPPSRKMSIFGNRKPSIVQEEPVYSVDEPTRKTSTSSDYYEYLAPESDVTPHINFGKNFQARVKKWASREVTEAELAAIPDRDEMVFDCKVIEHLPDKAVAAYEALACSHAIPRPGRNKELALHILMENQGNIQSAVMDLLRSDTLDWEQYPIIYNNSYTDTDGWTPEDISMFQDAIYKSEKDFHQVASELGNRTVKQCIAFYYTWKKACPDDYRKLRNLRRKRMLLEQQLDVSSFDARQRTQSENPHETSEDELSEAESDMTGISAFSRRSPPEKYPRLSSPDREKPEFALASTSDLAMPTLTKPEVSTNGFSSAPQSAYPWLHDEMFPSPASSSSVGNGYSQPPSVTNLDLFNNSSDSLPPMPPALHHKPRPNNTKKGAQPSADGFFHCRLCDKRFEKVKSLNAHMKSHAMKARAEAEAQQQFQQKQNSQNILQQGNINNGTPFNLAYEVARLQQQRMQQQQEEMNRPNEANGNSPMGLISPQQQQQQQLLRLMAAQNAFNAPDQVSAAMTQLGLNSAAAAAAAAMAVTQAQNPLGNVLLPGTQTSNASTNPLEQLHLQQNLQHSATIMP</sequence>
<dbReference type="AlphaFoldDB" id="A0A811L9L8"/>
<evidence type="ECO:0000313" key="11">
    <source>
        <dbReference type="Proteomes" id="UP000614601"/>
    </source>
</evidence>
<dbReference type="GO" id="GO:0000118">
    <property type="term" value="C:histone deacetylase complex"/>
    <property type="evidence" value="ECO:0007669"/>
    <property type="project" value="TreeGrafter"/>
</dbReference>
<dbReference type="OrthoDB" id="10258692at2759"/>
<evidence type="ECO:0000256" key="3">
    <source>
        <dbReference type="ARBA" id="ARBA00023163"/>
    </source>
</evidence>
<feature type="compositionally biased region" description="Basic and acidic residues" evidence="6">
    <location>
        <begin position="370"/>
        <end position="382"/>
    </location>
</feature>